<feature type="compositionally biased region" description="Gly residues" evidence="1">
    <location>
        <begin position="50"/>
        <end position="59"/>
    </location>
</feature>
<evidence type="ECO:0000313" key="3">
    <source>
        <dbReference type="EMBL" id="MBG0562691.1"/>
    </source>
</evidence>
<keyword evidence="4" id="KW-1185">Reference proteome</keyword>
<protein>
    <submittedName>
        <fullName evidence="3">Sporulation protein</fullName>
    </submittedName>
</protein>
<organism evidence="3 4">
    <name type="scientific">Actinoplanes aureus</name>
    <dbReference type="NCBI Taxonomy" id="2792083"/>
    <lineage>
        <taxon>Bacteria</taxon>
        <taxon>Bacillati</taxon>
        <taxon>Actinomycetota</taxon>
        <taxon>Actinomycetes</taxon>
        <taxon>Micromonosporales</taxon>
        <taxon>Micromonosporaceae</taxon>
        <taxon>Actinoplanes</taxon>
    </lineage>
</organism>
<feature type="transmembrane region" description="Helical" evidence="2">
    <location>
        <begin position="120"/>
        <end position="139"/>
    </location>
</feature>
<name>A0A931C9V6_9ACTN</name>
<feature type="compositionally biased region" description="Basic and acidic residues" evidence="1">
    <location>
        <begin position="1"/>
        <end position="17"/>
    </location>
</feature>
<feature type="region of interest" description="Disordered" evidence="1">
    <location>
        <begin position="1"/>
        <end position="26"/>
    </location>
</feature>
<evidence type="ECO:0000256" key="1">
    <source>
        <dbReference type="SAM" id="MobiDB-lite"/>
    </source>
</evidence>
<evidence type="ECO:0000256" key="2">
    <source>
        <dbReference type="SAM" id="Phobius"/>
    </source>
</evidence>
<keyword evidence="2" id="KW-0472">Membrane</keyword>
<dbReference type="AlphaFoldDB" id="A0A931C9V6"/>
<keyword evidence="2" id="KW-1133">Transmembrane helix</keyword>
<comment type="caution">
    <text evidence="3">The sequence shown here is derived from an EMBL/GenBank/DDBJ whole genome shotgun (WGS) entry which is preliminary data.</text>
</comment>
<keyword evidence="2" id="KW-0812">Transmembrane</keyword>
<evidence type="ECO:0000313" key="4">
    <source>
        <dbReference type="Proteomes" id="UP000598146"/>
    </source>
</evidence>
<feature type="region of interest" description="Disordered" evidence="1">
    <location>
        <begin position="50"/>
        <end position="92"/>
    </location>
</feature>
<proteinExistence type="predicted"/>
<gene>
    <name evidence="3" type="ORF">I4J89_14635</name>
</gene>
<sequence length="148" mass="14878">MTRKTDSSSDILEKARAATDNATVGRVFGTPVEKDGVLILPVAVVGGGGGGGSGSGSGAAGIKARGEQTGDESFGTGSAGSEPEGEGSGGGFGYSARPAGVYVLKNGQVSWQPAVDVNKIVLGGQLVLVAALLVTRSILKRRGRRRHR</sequence>
<dbReference type="EMBL" id="JADQTO010000006">
    <property type="protein sequence ID" value="MBG0562691.1"/>
    <property type="molecule type" value="Genomic_DNA"/>
</dbReference>
<accession>A0A931C9V6</accession>
<dbReference type="RefSeq" id="WP_196414496.1">
    <property type="nucleotide sequence ID" value="NZ_JADQTO010000006.1"/>
</dbReference>
<dbReference type="Proteomes" id="UP000598146">
    <property type="component" value="Unassembled WGS sequence"/>
</dbReference>
<reference evidence="3" key="1">
    <citation type="submission" date="2020-11" db="EMBL/GenBank/DDBJ databases">
        <title>Isolation and identification of active actinomycetes.</title>
        <authorList>
            <person name="Sun X."/>
        </authorList>
    </citation>
    <scope>NUCLEOTIDE SEQUENCE</scope>
    <source>
        <strain evidence="3">NEAU-A11</strain>
    </source>
</reference>